<proteinExistence type="predicted"/>
<reference evidence="3 4" key="1">
    <citation type="submission" date="2015-04" db="EMBL/GenBank/DDBJ databases">
        <title>Complete genome sequence of Schizopora paradoxa KUC8140, a cosmopolitan wood degrader in East Asia.</title>
        <authorList>
            <consortium name="DOE Joint Genome Institute"/>
            <person name="Min B."/>
            <person name="Park H."/>
            <person name="Jang Y."/>
            <person name="Kim J.-J."/>
            <person name="Kim K.H."/>
            <person name="Pangilinan J."/>
            <person name="Lipzen A."/>
            <person name="Riley R."/>
            <person name="Grigoriev I.V."/>
            <person name="Spatafora J.W."/>
            <person name="Choi I.-G."/>
        </authorList>
    </citation>
    <scope>NUCLEOTIDE SEQUENCE [LARGE SCALE GENOMIC DNA]</scope>
    <source>
        <strain evidence="3 4">KUC8140</strain>
    </source>
</reference>
<dbReference type="InParanoid" id="A0A0H2RWD8"/>
<evidence type="ECO:0000256" key="2">
    <source>
        <dbReference type="SAM" id="SignalP"/>
    </source>
</evidence>
<evidence type="ECO:0000313" key="3">
    <source>
        <dbReference type="EMBL" id="KLO09126.1"/>
    </source>
</evidence>
<evidence type="ECO:0000313" key="4">
    <source>
        <dbReference type="Proteomes" id="UP000053477"/>
    </source>
</evidence>
<accession>A0A0H2RWD8</accession>
<evidence type="ECO:0000256" key="1">
    <source>
        <dbReference type="SAM" id="MobiDB-lite"/>
    </source>
</evidence>
<feature type="region of interest" description="Disordered" evidence="1">
    <location>
        <begin position="64"/>
        <end position="85"/>
    </location>
</feature>
<keyword evidence="2" id="KW-0732">Signal</keyword>
<sequence>MRPCHSLLQSFLRSISVLFLTLSRCPSPIVRSGFKEQPNITLFLLMFLTMNEIPPLPLQMGPSEPFLRPKGVDPPHGAKSGMSDL</sequence>
<organism evidence="3 4">
    <name type="scientific">Schizopora paradoxa</name>
    <dbReference type="NCBI Taxonomy" id="27342"/>
    <lineage>
        <taxon>Eukaryota</taxon>
        <taxon>Fungi</taxon>
        <taxon>Dikarya</taxon>
        <taxon>Basidiomycota</taxon>
        <taxon>Agaricomycotina</taxon>
        <taxon>Agaricomycetes</taxon>
        <taxon>Hymenochaetales</taxon>
        <taxon>Schizoporaceae</taxon>
        <taxon>Schizopora</taxon>
    </lineage>
</organism>
<name>A0A0H2RWD8_9AGAM</name>
<dbReference type="EMBL" id="KQ086065">
    <property type="protein sequence ID" value="KLO09126.1"/>
    <property type="molecule type" value="Genomic_DNA"/>
</dbReference>
<keyword evidence="4" id="KW-1185">Reference proteome</keyword>
<dbReference type="AlphaFoldDB" id="A0A0H2RWD8"/>
<protein>
    <submittedName>
        <fullName evidence="3">Uncharacterized protein</fullName>
    </submittedName>
</protein>
<dbReference type="Proteomes" id="UP000053477">
    <property type="component" value="Unassembled WGS sequence"/>
</dbReference>
<gene>
    <name evidence="3" type="ORF">SCHPADRAFT_908030</name>
</gene>
<feature type="signal peptide" evidence="2">
    <location>
        <begin position="1"/>
        <end position="23"/>
    </location>
</feature>
<feature type="chain" id="PRO_5005202048" evidence="2">
    <location>
        <begin position="24"/>
        <end position="85"/>
    </location>
</feature>